<keyword evidence="1" id="KW-1133">Transmembrane helix</keyword>
<organism evidence="3 4">
    <name type="scientific">Aestuariibaculum sediminum</name>
    <dbReference type="NCBI Taxonomy" id="2770637"/>
    <lineage>
        <taxon>Bacteria</taxon>
        <taxon>Pseudomonadati</taxon>
        <taxon>Bacteroidota</taxon>
        <taxon>Flavobacteriia</taxon>
        <taxon>Flavobacteriales</taxon>
        <taxon>Flavobacteriaceae</taxon>
    </lineage>
</organism>
<sequence length="102" mass="11497">MRLKEVPDLGVSFADKIFHALTYLVLALLWYGTGHYKFGFKKLKSIIYSALFSIIFGIVIEVLQGMVTETRKPDLYDVIANTSGVLLAVVAVLVYTRKQIKK</sequence>
<keyword evidence="1" id="KW-0472">Membrane</keyword>
<dbReference type="AlphaFoldDB" id="A0A8J6Q3D6"/>
<feature type="transmembrane region" description="Helical" evidence="1">
    <location>
        <begin position="78"/>
        <end position="96"/>
    </location>
</feature>
<dbReference type="InterPro" id="IPR006976">
    <property type="entry name" value="VanZ-like"/>
</dbReference>
<feature type="domain" description="VanZ-like" evidence="2">
    <location>
        <begin position="14"/>
        <end position="93"/>
    </location>
</feature>
<dbReference type="RefSeq" id="WP_188231264.1">
    <property type="nucleotide sequence ID" value="NZ_JACVXB010000009.1"/>
</dbReference>
<proteinExistence type="predicted"/>
<evidence type="ECO:0000313" key="3">
    <source>
        <dbReference type="EMBL" id="MBD0833479.1"/>
    </source>
</evidence>
<dbReference type="NCBIfam" id="NF037970">
    <property type="entry name" value="vanZ_1"/>
    <property type="match status" value="1"/>
</dbReference>
<reference evidence="3 4" key="1">
    <citation type="submission" date="2020-09" db="EMBL/GenBank/DDBJ databases">
        <title>TT11 complete genome.</title>
        <authorList>
            <person name="Wu Z."/>
        </authorList>
    </citation>
    <scope>NUCLEOTIDE SEQUENCE [LARGE SCALE GENOMIC DNA]</scope>
    <source>
        <strain evidence="3 4">TT11</strain>
    </source>
</reference>
<keyword evidence="1" id="KW-0812">Transmembrane</keyword>
<feature type="transmembrane region" description="Helical" evidence="1">
    <location>
        <begin position="17"/>
        <end position="34"/>
    </location>
</feature>
<dbReference type="EMBL" id="JACVXB010000009">
    <property type="protein sequence ID" value="MBD0833479.1"/>
    <property type="molecule type" value="Genomic_DNA"/>
</dbReference>
<dbReference type="Proteomes" id="UP000600588">
    <property type="component" value="Unassembled WGS sequence"/>
</dbReference>
<evidence type="ECO:0000259" key="2">
    <source>
        <dbReference type="Pfam" id="PF04892"/>
    </source>
</evidence>
<evidence type="ECO:0000256" key="1">
    <source>
        <dbReference type="SAM" id="Phobius"/>
    </source>
</evidence>
<gene>
    <name evidence="3" type="ORF">ICJ83_15190</name>
</gene>
<dbReference type="PANTHER" id="PTHR28008">
    <property type="entry name" value="DOMAIN PROTEIN, PUTATIVE (AFU_ORTHOLOGUE AFUA_3G10980)-RELATED"/>
    <property type="match status" value="1"/>
</dbReference>
<dbReference type="Pfam" id="PF04892">
    <property type="entry name" value="VanZ"/>
    <property type="match status" value="1"/>
</dbReference>
<protein>
    <submittedName>
        <fullName evidence="3">VanZ family protein</fullName>
    </submittedName>
</protein>
<keyword evidence="4" id="KW-1185">Reference proteome</keyword>
<comment type="caution">
    <text evidence="3">The sequence shown here is derived from an EMBL/GenBank/DDBJ whole genome shotgun (WGS) entry which is preliminary data.</text>
</comment>
<accession>A0A8J6Q3D6</accession>
<name>A0A8J6Q3D6_9FLAO</name>
<feature type="transmembrane region" description="Helical" evidence="1">
    <location>
        <begin position="46"/>
        <end position="66"/>
    </location>
</feature>
<dbReference type="PANTHER" id="PTHR28008:SF1">
    <property type="entry name" value="DOMAIN PROTEIN, PUTATIVE (AFU_ORTHOLOGUE AFUA_3G10980)-RELATED"/>
    <property type="match status" value="1"/>
</dbReference>
<evidence type="ECO:0000313" key="4">
    <source>
        <dbReference type="Proteomes" id="UP000600588"/>
    </source>
</evidence>